<reference evidence="1 2" key="1">
    <citation type="journal article" date="2012" name="Nature">
        <title>Repeated polyploidization of Gossypium genomes and the evolution of spinnable cotton fibres.</title>
        <authorList>
            <person name="Paterson A.H."/>
            <person name="Wendel J.F."/>
            <person name="Gundlach H."/>
            <person name="Guo H."/>
            <person name="Jenkins J."/>
            <person name="Jin D."/>
            <person name="Llewellyn D."/>
            <person name="Showmaker K.C."/>
            <person name="Shu S."/>
            <person name="Udall J."/>
            <person name="Yoo M.J."/>
            <person name="Byers R."/>
            <person name="Chen W."/>
            <person name="Doron-Faigenboim A."/>
            <person name="Duke M.V."/>
            <person name="Gong L."/>
            <person name="Grimwood J."/>
            <person name="Grover C."/>
            <person name="Grupp K."/>
            <person name="Hu G."/>
            <person name="Lee T.H."/>
            <person name="Li J."/>
            <person name="Lin L."/>
            <person name="Liu T."/>
            <person name="Marler B.S."/>
            <person name="Page J.T."/>
            <person name="Roberts A.W."/>
            <person name="Romanel E."/>
            <person name="Sanders W.S."/>
            <person name="Szadkowski E."/>
            <person name="Tan X."/>
            <person name="Tang H."/>
            <person name="Xu C."/>
            <person name="Wang J."/>
            <person name="Wang Z."/>
            <person name="Zhang D."/>
            <person name="Zhang L."/>
            <person name="Ashrafi H."/>
            <person name="Bedon F."/>
            <person name="Bowers J.E."/>
            <person name="Brubaker C.L."/>
            <person name="Chee P.W."/>
            <person name="Das S."/>
            <person name="Gingle A.R."/>
            <person name="Haigler C.H."/>
            <person name="Harker D."/>
            <person name="Hoffmann L.V."/>
            <person name="Hovav R."/>
            <person name="Jones D.C."/>
            <person name="Lemke C."/>
            <person name="Mansoor S."/>
            <person name="ur Rahman M."/>
            <person name="Rainville L.N."/>
            <person name="Rambani A."/>
            <person name="Reddy U.K."/>
            <person name="Rong J.K."/>
            <person name="Saranga Y."/>
            <person name="Scheffler B.E."/>
            <person name="Scheffler J.A."/>
            <person name="Stelly D.M."/>
            <person name="Triplett B.A."/>
            <person name="Van Deynze A."/>
            <person name="Vaslin M.F."/>
            <person name="Waghmare V.N."/>
            <person name="Walford S.A."/>
            <person name="Wright R.J."/>
            <person name="Zaki E.A."/>
            <person name="Zhang T."/>
            <person name="Dennis E.S."/>
            <person name="Mayer K.F."/>
            <person name="Peterson D.G."/>
            <person name="Rokhsar D.S."/>
            <person name="Wang X."/>
            <person name="Schmutz J."/>
        </authorList>
    </citation>
    <scope>NUCLEOTIDE SEQUENCE [LARGE SCALE GENOMIC DNA]</scope>
</reference>
<sequence>MQMLTTKFKNLRLQSLQTISQFYAKLCDLSNQSFALVEEYFNSKLVRKVLRSLLKRFDIKVIAIKEAKYLDSLWIDELIGSL</sequence>
<name>A0A0D2TZD2_GOSRA</name>
<proteinExistence type="predicted"/>
<gene>
    <name evidence="1" type="ORF">B456_008G081000</name>
</gene>
<accession>A0A0D2TZD2</accession>
<dbReference type="Gramene" id="KJB48685">
    <property type="protein sequence ID" value="KJB48685"/>
    <property type="gene ID" value="B456_008G081000"/>
</dbReference>
<dbReference type="EMBL" id="CM001747">
    <property type="protein sequence ID" value="KJB48685.1"/>
    <property type="molecule type" value="Genomic_DNA"/>
</dbReference>
<keyword evidence="2" id="KW-1185">Reference proteome</keyword>
<dbReference type="Proteomes" id="UP000032304">
    <property type="component" value="Chromosome 8"/>
</dbReference>
<organism evidence="1 2">
    <name type="scientific">Gossypium raimondii</name>
    <name type="common">Peruvian cotton</name>
    <name type="synonym">Gossypium klotzschianum subsp. raimondii</name>
    <dbReference type="NCBI Taxonomy" id="29730"/>
    <lineage>
        <taxon>Eukaryota</taxon>
        <taxon>Viridiplantae</taxon>
        <taxon>Streptophyta</taxon>
        <taxon>Embryophyta</taxon>
        <taxon>Tracheophyta</taxon>
        <taxon>Spermatophyta</taxon>
        <taxon>Magnoliopsida</taxon>
        <taxon>eudicotyledons</taxon>
        <taxon>Gunneridae</taxon>
        <taxon>Pentapetalae</taxon>
        <taxon>rosids</taxon>
        <taxon>malvids</taxon>
        <taxon>Malvales</taxon>
        <taxon>Malvaceae</taxon>
        <taxon>Malvoideae</taxon>
        <taxon>Gossypium</taxon>
    </lineage>
</organism>
<evidence type="ECO:0000313" key="1">
    <source>
        <dbReference type="EMBL" id="KJB48685.1"/>
    </source>
</evidence>
<protein>
    <submittedName>
        <fullName evidence="1">Uncharacterized protein</fullName>
    </submittedName>
</protein>
<dbReference type="OMA" id="WIDELIG"/>
<evidence type="ECO:0000313" key="2">
    <source>
        <dbReference type="Proteomes" id="UP000032304"/>
    </source>
</evidence>
<dbReference type="AlphaFoldDB" id="A0A0D2TZD2"/>